<organism evidence="2 3">
    <name type="scientific">Oikopleura dioica</name>
    <name type="common">Tunicate</name>
    <dbReference type="NCBI Taxonomy" id="34765"/>
    <lineage>
        <taxon>Eukaryota</taxon>
        <taxon>Metazoa</taxon>
        <taxon>Chordata</taxon>
        <taxon>Tunicata</taxon>
        <taxon>Appendicularia</taxon>
        <taxon>Copelata</taxon>
        <taxon>Oikopleuridae</taxon>
        <taxon>Oikopleura</taxon>
    </lineage>
</organism>
<proteinExistence type="predicted"/>
<protein>
    <submittedName>
        <fullName evidence="2">Oidioi.mRNA.OKI2018_I69.PAR.g11261.t1.cds</fullName>
    </submittedName>
</protein>
<evidence type="ECO:0000313" key="3">
    <source>
        <dbReference type="Proteomes" id="UP001158576"/>
    </source>
</evidence>
<accession>A0ABN7S276</accession>
<dbReference type="InterPro" id="IPR024372">
    <property type="entry name" value="Ecm29_N"/>
</dbReference>
<sequence>MVVVGEELFLKITMCDTNEKFEAILDKYLVDIINDIIVRQEKALEIISHIRSRVKSLETVQLPVAPLFDLFENRHCSNAEHGRAGKCHYQMPTSKDLPFMSQWSLNFHRILNTTGKEESCKIIQKHVSKLRGKFSDEDWPTFLTRFATFIKFILVSDLSPLCILSPKEKMEIAQSRLNQITRKDEITSDQKIKEKSTICHFIIHWTYISGSEQLPAEFSLPLLKIIDFLHPKGNSESALRCLNYSIEDQKMVNILYQLFLGELNPVSDKTQIHAKAPDRLKISIAKMLLRSSSAAKTFPASLQVTFELLRDDLKSQARGVAYDWLHHLKAESAINPKIVPILLERIYKILAAEDSTDDDRLLNLIPYLIELNAAAFSSKILDLVDILLKGLHRTPSVTAPILALCKIGSADPHRERLLMKINGQSPPAGNKWFLNCLLEAVAILVPFDPDVGPHRLFLLDTICDVRVPAESRELAAKLLGIVNQIGNTLTSSEQILSQLELLECTVRAKRPLESSEFIVKTVNTFRPEKICQFLQGHSFAINMAASSLLATQMKKTDFATYAPLFEFDEKVDGARKSAFQMALAVYCGRMQDDESMLRSIELIQSMMDNPWTSHSGVVLERLLTCLGYVSSRVQIEKSLVEQTGKCLSHEHEKVKIAAIRALAHFSGSPFMQDDDTVELFDGFDIESADLRVRPRIVEAILDRTFHKAKGKQKGTGIWLAALCDAGKTSELSEELNKQLFCGLLNRLLLSSEESTYCAKGLRKFHAVSSEEQRRTFSNILNLVIAHGKVPEKDGKLAERKIPLEDAMGLKDLLKIILELKINDHVFDLLSLGLTGDLTAVKNIDEKSIKLLAPDLLLMVNHKNDSIRSIGKNIFQAFEVSKRIDSLLKNCLDKCLERIQGFDGDYREAANRTLPVLLQHLSADVNVLPPERFIDLWNCVLRCCDDTRDNVKAVATTSCLELMKFTIRVVNEASVIPNWIKPMLDIIVDEYLDSATTTNVLLFPYATKLIPILIQKCAVSEQVNISKGATRSQNYAEVEQETLEKTKHSEFLRVGYKIVDNDNFPQSGENYFEYAEAGTESSLGSAIASSVKKLSEDQRPQMAALCWLGRFDKAQGTSFENGWDNGEYQVRPYAEEIFDLASKAARSPSWNFRAQGIEALCAATESRQVVPRRLIKSVHFALDQRFFNGKEKLLEAVGLLSQLAEDDPTFVDYVNLLIGNRNPETLATKKSA</sequence>
<feature type="domain" description="Proteasome component Ecm29 N-terminal" evidence="1">
    <location>
        <begin position="7"/>
        <end position="74"/>
    </location>
</feature>
<evidence type="ECO:0000313" key="2">
    <source>
        <dbReference type="EMBL" id="CAG5086565.1"/>
    </source>
</evidence>
<dbReference type="InterPro" id="IPR011989">
    <property type="entry name" value="ARM-like"/>
</dbReference>
<dbReference type="Gene3D" id="1.25.10.10">
    <property type="entry name" value="Leucine-rich Repeat Variant"/>
    <property type="match status" value="1"/>
</dbReference>
<reference evidence="2 3" key="1">
    <citation type="submission" date="2021-04" db="EMBL/GenBank/DDBJ databases">
        <authorList>
            <person name="Bliznina A."/>
        </authorList>
    </citation>
    <scope>NUCLEOTIDE SEQUENCE [LARGE SCALE GENOMIC DNA]</scope>
</reference>
<dbReference type="EMBL" id="OU015568">
    <property type="protein sequence ID" value="CAG5086565.1"/>
    <property type="molecule type" value="Genomic_DNA"/>
</dbReference>
<feature type="domain" description="Proteasome component Ecm29 N-terminal" evidence="1">
    <location>
        <begin position="233"/>
        <end position="354"/>
    </location>
</feature>
<name>A0ABN7S276_OIKDI</name>
<evidence type="ECO:0000259" key="1">
    <source>
        <dbReference type="Pfam" id="PF13001"/>
    </source>
</evidence>
<dbReference type="SUPFAM" id="SSF48371">
    <property type="entry name" value="ARM repeat"/>
    <property type="match status" value="1"/>
</dbReference>
<gene>
    <name evidence="2" type="ORF">OKIOD_LOCUS2819</name>
</gene>
<dbReference type="Proteomes" id="UP001158576">
    <property type="component" value="Chromosome PAR"/>
</dbReference>
<dbReference type="Pfam" id="PF13001">
    <property type="entry name" value="ECM29_N"/>
    <property type="match status" value="2"/>
</dbReference>
<dbReference type="InterPro" id="IPR016024">
    <property type="entry name" value="ARM-type_fold"/>
</dbReference>
<keyword evidence="3" id="KW-1185">Reference proteome</keyword>